<dbReference type="InterPro" id="IPR001789">
    <property type="entry name" value="Sig_transdc_resp-reg_receiver"/>
</dbReference>
<comment type="caution">
    <text evidence="11">The sequence shown here is derived from an EMBL/GenBank/DDBJ whole genome shotgun (WGS) entry which is preliminary data.</text>
</comment>
<dbReference type="SUPFAM" id="SSF46894">
    <property type="entry name" value="C-terminal effector domain of the bipartite response regulators"/>
    <property type="match status" value="1"/>
</dbReference>
<keyword evidence="6" id="KW-0804">Transcription</keyword>
<dbReference type="Proteomes" id="UP000722989">
    <property type="component" value="Unassembled WGS sequence"/>
</dbReference>
<sequence>MRVLVVDDEPGVRESVSGALRFAGYEVGVAGNGVTALELVRTQRPDAVVLDLGMPQPDGLETCRMLRAEGHQLPVLMLTTRDNTPDHAAGLIAGVDDCLMKPFALTELLTRLQALVRRPPPADGLTLHPAGRLLRRAGREVALNPTECRIASALLANPGQPLDRSELLQHVWGYDFGGGSMILDPYLASLDRKLATLGCRLAHTPGGYVLT</sequence>
<evidence type="ECO:0000259" key="10">
    <source>
        <dbReference type="PROSITE" id="PS51755"/>
    </source>
</evidence>
<evidence type="ECO:0000256" key="1">
    <source>
        <dbReference type="ARBA" id="ARBA00004496"/>
    </source>
</evidence>
<feature type="DNA-binding region" description="OmpR/PhoB-type" evidence="8">
    <location>
        <begin position="113"/>
        <end position="211"/>
    </location>
</feature>
<evidence type="ECO:0000313" key="11">
    <source>
        <dbReference type="EMBL" id="NJC69042.1"/>
    </source>
</evidence>
<dbReference type="SMART" id="SM00448">
    <property type="entry name" value="REC"/>
    <property type="match status" value="1"/>
</dbReference>
<dbReference type="SMART" id="SM00862">
    <property type="entry name" value="Trans_reg_C"/>
    <property type="match status" value="1"/>
</dbReference>
<feature type="domain" description="OmpR/PhoB-type" evidence="10">
    <location>
        <begin position="113"/>
        <end position="211"/>
    </location>
</feature>
<keyword evidence="2 7" id="KW-0597">Phosphoprotein</keyword>
<evidence type="ECO:0000256" key="3">
    <source>
        <dbReference type="ARBA" id="ARBA00023012"/>
    </source>
</evidence>
<evidence type="ECO:0000256" key="5">
    <source>
        <dbReference type="ARBA" id="ARBA00023125"/>
    </source>
</evidence>
<dbReference type="EMBL" id="JAATVY010000002">
    <property type="protein sequence ID" value="NJC69042.1"/>
    <property type="molecule type" value="Genomic_DNA"/>
</dbReference>
<keyword evidence="12" id="KW-1185">Reference proteome</keyword>
<dbReference type="InterPro" id="IPR036388">
    <property type="entry name" value="WH-like_DNA-bd_sf"/>
</dbReference>
<dbReference type="Gene3D" id="1.10.10.10">
    <property type="entry name" value="Winged helix-like DNA-binding domain superfamily/Winged helix DNA-binding domain"/>
    <property type="match status" value="1"/>
</dbReference>
<feature type="modified residue" description="4-aspartylphosphate" evidence="7">
    <location>
        <position position="51"/>
    </location>
</feature>
<dbReference type="RefSeq" id="WP_167923903.1">
    <property type="nucleotide sequence ID" value="NZ_JAATVY010000002.1"/>
</dbReference>
<accession>A0ABX0XUN6</accession>
<dbReference type="Pfam" id="PF00072">
    <property type="entry name" value="Response_reg"/>
    <property type="match status" value="1"/>
</dbReference>
<dbReference type="CDD" id="cd00383">
    <property type="entry name" value="trans_reg_C"/>
    <property type="match status" value="1"/>
</dbReference>
<dbReference type="PROSITE" id="PS51755">
    <property type="entry name" value="OMPR_PHOB"/>
    <property type="match status" value="1"/>
</dbReference>
<dbReference type="Pfam" id="PF00486">
    <property type="entry name" value="Trans_reg_C"/>
    <property type="match status" value="1"/>
</dbReference>
<evidence type="ECO:0000259" key="9">
    <source>
        <dbReference type="PROSITE" id="PS50110"/>
    </source>
</evidence>
<evidence type="ECO:0000256" key="8">
    <source>
        <dbReference type="PROSITE-ProRule" id="PRU01091"/>
    </source>
</evidence>
<gene>
    <name evidence="11" type="ORF">HC031_04785</name>
</gene>
<evidence type="ECO:0000256" key="2">
    <source>
        <dbReference type="ARBA" id="ARBA00022553"/>
    </source>
</evidence>
<feature type="domain" description="Response regulatory" evidence="9">
    <location>
        <begin position="2"/>
        <end position="116"/>
    </location>
</feature>
<evidence type="ECO:0000256" key="6">
    <source>
        <dbReference type="ARBA" id="ARBA00023163"/>
    </source>
</evidence>
<dbReference type="PANTHER" id="PTHR48111:SF22">
    <property type="entry name" value="REGULATOR OF RPOS"/>
    <property type="match status" value="1"/>
</dbReference>
<keyword evidence="5 8" id="KW-0238">DNA-binding</keyword>
<reference evidence="11 12" key="1">
    <citation type="submission" date="2020-03" db="EMBL/GenBank/DDBJ databases">
        <title>WGS of the type strain of Planosporangium spp.</title>
        <authorList>
            <person name="Thawai C."/>
        </authorList>
    </citation>
    <scope>NUCLEOTIDE SEQUENCE [LARGE SCALE GENOMIC DNA]</scope>
    <source>
        <strain evidence="11 12">TBRC 5610</strain>
    </source>
</reference>
<protein>
    <submittedName>
        <fullName evidence="11">Response regulator transcription factor</fullName>
    </submittedName>
</protein>
<comment type="subcellular location">
    <subcellularLocation>
        <location evidence="1">Cytoplasm</location>
    </subcellularLocation>
</comment>
<proteinExistence type="predicted"/>
<dbReference type="SUPFAM" id="SSF52172">
    <property type="entry name" value="CheY-like"/>
    <property type="match status" value="1"/>
</dbReference>
<dbReference type="PANTHER" id="PTHR48111">
    <property type="entry name" value="REGULATOR OF RPOS"/>
    <property type="match status" value="1"/>
</dbReference>
<evidence type="ECO:0000256" key="4">
    <source>
        <dbReference type="ARBA" id="ARBA00023015"/>
    </source>
</evidence>
<evidence type="ECO:0000313" key="12">
    <source>
        <dbReference type="Proteomes" id="UP000722989"/>
    </source>
</evidence>
<dbReference type="InterPro" id="IPR039420">
    <property type="entry name" value="WalR-like"/>
</dbReference>
<dbReference type="Gene3D" id="3.40.50.2300">
    <property type="match status" value="1"/>
</dbReference>
<dbReference type="PROSITE" id="PS50110">
    <property type="entry name" value="RESPONSE_REGULATORY"/>
    <property type="match status" value="1"/>
</dbReference>
<dbReference type="InterPro" id="IPR016032">
    <property type="entry name" value="Sig_transdc_resp-reg_C-effctor"/>
</dbReference>
<name>A0ABX0XUN6_9ACTN</name>
<keyword evidence="3" id="KW-0902">Two-component regulatory system</keyword>
<dbReference type="InterPro" id="IPR011006">
    <property type="entry name" value="CheY-like_superfamily"/>
</dbReference>
<dbReference type="InterPro" id="IPR001867">
    <property type="entry name" value="OmpR/PhoB-type_DNA-bd"/>
</dbReference>
<evidence type="ECO:0000256" key="7">
    <source>
        <dbReference type="PROSITE-ProRule" id="PRU00169"/>
    </source>
</evidence>
<keyword evidence="4" id="KW-0805">Transcription regulation</keyword>
<organism evidence="11 12">
    <name type="scientific">Planosporangium thailandense</name>
    <dbReference type="NCBI Taxonomy" id="765197"/>
    <lineage>
        <taxon>Bacteria</taxon>
        <taxon>Bacillati</taxon>
        <taxon>Actinomycetota</taxon>
        <taxon>Actinomycetes</taxon>
        <taxon>Micromonosporales</taxon>
        <taxon>Micromonosporaceae</taxon>
        <taxon>Planosporangium</taxon>
    </lineage>
</organism>